<feature type="signal peptide" evidence="1">
    <location>
        <begin position="1"/>
        <end position="21"/>
    </location>
</feature>
<gene>
    <name evidence="3" type="ORF">HGP28_13260</name>
</gene>
<feature type="domain" description="DUF5666" evidence="2">
    <location>
        <begin position="176"/>
        <end position="231"/>
    </location>
</feature>
<comment type="caution">
    <text evidence="3">The sequence shown here is derived from an EMBL/GenBank/DDBJ whole genome shotgun (WGS) entry which is preliminary data.</text>
</comment>
<dbReference type="AlphaFoldDB" id="A0A7X8TS92"/>
<name>A0A7X8TS92_9VIBR</name>
<dbReference type="PROSITE" id="PS51257">
    <property type="entry name" value="PROKAR_LIPOPROTEIN"/>
    <property type="match status" value="1"/>
</dbReference>
<protein>
    <recommendedName>
        <fullName evidence="2">DUF5666 domain-containing protein</fullName>
    </recommendedName>
</protein>
<dbReference type="RefSeq" id="WP_168836958.1">
    <property type="nucleotide sequence ID" value="NZ_JABAIK010000013.1"/>
</dbReference>
<keyword evidence="4" id="KW-1185">Reference proteome</keyword>
<evidence type="ECO:0000313" key="4">
    <source>
        <dbReference type="Proteomes" id="UP000535589"/>
    </source>
</evidence>
<evidence type="ECO:0000259" key="2">
    <source>
        <dbReference type="Pfam" id="PF18914"/>
    </source>
</evidence>
<proteinExistence type="predicted"/>
<accession>A0A7X8TS92</accession>
<feature type="domain" description="DUF5666" evidence="2">
    <location>
        <begin position="105"/>
        <end position="162"/>
    </location>
</feature>
<dbReference type="Proteomes" id="UP000535589">
    <property type="component" value="Unassembled WGS sequence"/>
</dbReference>
<dbReference type="EMBL" id="JABAIK010000013">
    <property type="protein sequence ID" value="NLS13859.1"/>
    <property type="molecule type" value="Genomic_DNA"/>
</dbReference>
<feature type="chain" id="PRO_5030744627" description="DUF5666 domain-containing protein" evidence="1">
    <location>
        <begin position="22"/>
        <end position="470"/>
    </location>
</feature>
<dbReference type="Pfam" id="PF18914">
    <property type="entry name" value="DUF5666"/>
    <property type="match status" value="2"/>
</dbReference>
<keyword evidence="1" id="KW-0732">Signal</keyword>
<organism evidence="3 4">
    <name type="scientific">Vibrio agarilyticus</name>
    <dbReference type="NCBI Taxonomy" id="2726741"/>
    <lineage>
        <taxon>Bacteria</taxon>
        <taxon>Pseudomonadati</taxon>
        <taxon>Pseudomonadota</taxon>
        <taxon>Gammaproteobacteria</taxon>
        <taxon>Vibrionales</taxon>
        <taxon>Vibrionaceae</taxon>
        <taxon>Vibrio</taxon>
    </lineage>
</organism>
<reference evidence="3 4" key="1">
    <citation type="submission" date="2020-04" db="EMBL/GenBank/DDBJ databases">
        <title>Vibrio sp. SM6, a novel species isolated from seawater.</title>
        <authorList>
            <person name="Wang X."/>
        </authorList>
    </citation>
    <scope>NUCLEOTIDE SEQUENCE [LARGE SCALE GENOMIC DNA]</scope>
    <source>
        <strain evidence="3 4">SM6</strain>
    </source>
</reference>
<dbReference type="InterPro" id="IPR043724">
    <property type="entry name" value="DUF5666"/>
</dbReference>
<evidence type="ECO:0000313" key="3">
    <source>
        <dbReference type="EMBL" id="NLS13859.1"/>
    </source>
</evidence>
<sequence>MKKIALLISSALLAACGGSNSDNGGTTTTPSSTLPHVIEGQLSALDRISGAATVGRYNVDLSYLATSRSVVTLDNLQLGMVLTLETDGDKTVQNVIYDELLVAGVTSVDVTKQQLVIAGKTVLAQGAKLEAGLTISNALIGKVVEVSGFTLDQDTIQATYIEIDDDAEHTRSIELTGVISELDSTAKTFKLGAMSVNYKDALEMPHQLENGQWIDVEGTLVDNVIHATEIELEDKADDYNDDDRLEFEGLVTHVSLDETTGRATKVLLNGTRTIAIPASGVEFEDFPIVNNQAQIKANMLIEVEGVWQNGVMQASSVECESGGCVDGSTSPSIPDALKNEFELEGWASFDATTHIVTLNGVEFVTTQSTQWEDLSPAQWVGNKWVSLSGSMKRDDVAASTHQVWEVEHEFLPENDLSLQGVVADDASLWGYSATDASLEQFIGQYVDVECQYVPGNGEVAGTLSMCRLDD</sequence>
<evidence type="ECO:0000256" key="1">
    <source>
        <dbReference type="SAM" id="SignalP"/>
    </source>
</evidence>